<evidence type="ECO:0000256" key="2">
    <source>
        <dbReference type="ARBA" id="ARBA00007661"/>
    </source>
</evidence>
<dbReference type="InterPro" id="IPR000731">
    <property type="entry name" value="SSD"/>
</dbReference>
<comment type="subcellular location">
    <subcellularLocation>
        <location evidence="1 9">Endoplasmic reticulum membrane</location>
        <topology evidence="1 9">Multi-pass membrane protein</topology>
    </subcellularLocation>
</comment>
<dbReference type="PROSITE" id="PS50156">
    <property type="entry name" value="SSD"/>
    <property type="match status" value="1"/>
</dbReference>
<keyword evidence="8 9" id="KW-0472">Membrane</keyword>
<evidence type="ECO:0000256" key="10">
    <source>
        <dbReference type="SAM" id="MobiDB-lite"/>
    </source>
</evidence>
<feature type="transmembrane region" description="Helical" evidence="9">
    <location>
        <begin position="344"/>
        <end position="365"/>
    </location>
</feature>
<evidence type="ECO:0000313" key="12">
    <source>
        <dbReference type="EMBL" id="TPX43227.1"/>
    </source>
</evidence>
<dbReference type="VEuPathDB" id="FungiDB:SeMB42_g04814"/>
<keyword evidence="4 9" id="KW-0256">Endoplasmic reticulum</keyword>
<dbReference type="GO" id="GO:0015936">
    <property type="term" value="P:coenzyme A metabolic process"/>
    <property type="evidence" value="ECO:0007669"/>
    <property type="project" value="InterPro"/>
</dbReference>
<evidence type="ECO:0000256" key="9">
    <source>
        <dbReference type="RuleBase" id="RU361219"/>
    </source>
</evidence>
<evidence type="ECO:0000256" key="5">
    <source>
        <dbReference type="ARBA" id="ARBA00022857"/>
    </source>
</evidence>
<keyword evidence="5 9" id="KW-0521">NADP</keyword>
<dbReference type="Pfam" id="PF12349">
    <property type="entry name" value="Sterol-sensing"/>
    <property type="match status" value="1"/>
</dbReference>
<evidence type="ECO:0000256" key="3">
    <source>
        <dbReference type="ARBA" id="ARBA00022692"/>
    </source>
</evidence>
<evidence type="ECO:0000256" key="6">
    <source>
        <dbReference type="ARBA" id="ARBA00022989"/>
    </source>
</evidence>
<evidence type="ECO:0000313" key="15">
    <source>
        <dbReference type="Proteomes" id="UP000320475"/>
    </source>
</evidence>
<dbReference type="GO" id="GO:0008299">
    <property type="term" value="P:isoprenoid biosynthetic process"/>
    <property type="evidence" value="ECO:0007669"/>
    <property type="project" value="InterPro"/>
</dbReference>
<proteinExistence type="inferred from homology"/>
<dbReference type="InterPro" id="IPR002202">
    <property type="entry name" value="HMG_CoA_Rdtase"/>
</dbReference>
<evidence type="ECO:0000259" key="11">
    <source>
        <dbReference type="PROSITE" id="PS50156"/>
    </source>
</evidence>
<dbReference type="NCBIfam" id="TIGR00533">
    <property type="entry name" value="HMG_CoA_R_NADP"/>
    <property type="match status" value="1"/>
</dbReference>
<dbReference type="OrthoDB" id="310654at2759"/>
<evidence type="ECO:0000256" key="4">
    <source>
        <dbReference type="ARBA" id="ARBA00022824"/>
    </source>
</evidence>
<dbReference type="CDD" id="cd00643">
    <property type="entry name" value="HMG-CoA_reductase_classI"/>
    <property type="match status" value="1"/>
</dbReference>
<dbReference type="FunFam" id="3.90.770.10:FF:000001">
    <property type="entry name" value="3-hydroxy-3-methylglutaryl coenzyme A reductase"/>
    <property type="match status" value="1"/>
</dbReference>
<feature type="transmembrane region" description="Helical" evidence="9">
    <location>
        <begin position="453"/>
        <end position="475"/>
    </location>
</feature>
<feature type="region of interest" description="Disordered" evidence="10">
    <location>
        <begin position="686"/>
        <end position="706"/>
    </location>
</feature>
<dbReference type="InterPro" id="IPR023076">
    <property type="entry name" value="HMG_CoA_Rdtase_CS"/>
</dbReference>
<comment type="caution">
    <text evidence="12">The sequence shown here is derived from an EMBL/GenBank/DDBJ whole genome shotgun (WGS) entry which is preliminary data.</text>
</comment>
<dbReference type="PROSITE" id="PS01192">
    <property type="entry name" value="HMG_COA_REDUCTASE_3"/>
    <property type="match status" value="1"/>
</dbReference>
<comment type="pathway">
    <text evidence="9">Metabolic intermediate biosynthesis; (R)-mevalonate biosynthesis; (R)-mevalonate from acetyl-CoA: step 3/3.</text>
</comment>
<dbReference type="Proteomes" id="UP000317494">
    <property type="component" value="Unassembled WGS sequence"/>
</dbReference>
<comment type="similarity">
    <text evidence="2 9">Belongs to the HMG-CoA reductase family.</text>
</comment>
<dbReference type="InterPro" id="IPR009029">
    <property type="entry name" value="HMG_CoA_Rdtase_sub-bd_dom_sf"/>
</dbReference>
<dbReference type="Gene3D" id="3.90.770.10">
    <property type="entry name" value="3-hydroxy-3-methylglutaryl-coenzyme A Reductase, Chain A, domain 2"/>
    <property type="match status" value="1"/>
</dbReference>
<feature type="transmembrane region" description="Helical" evidence="9">
    <location>
        <begin position="535"/>
        <end position="555"/>
    </location>
</feature>
<dbReference type="PRINTS" id="PR00071">
    <property type="entry name" value="HMGCOARDTASE"/>
</dbReference>
<evidence type="ECO:0000313" key="14">
    <source>
        <dbReference type="Proteomes" id="UP000317494"/>
    </source>
</evidence>
<dbReference type="EMBL" id="QEAN01000206">
    <property type="protein sequence ID" value="TPX43227.1"/>
    <property type="molecule type" value="Genomic_DNA"/>
</dbReference>
<keyword evidence="14" id="KW-1185">Reference proteome</keyword>
<evidence type="ECO:0000256" key="7">
    <source>
        <dbReference type="ARBA" id="ARBA00023002"/>
    </source>
</evidence>
<keyword evidence="3 9" id="KW-0812">Transmembrane</keyword>
<dbReference type="GO" id="GO:0006696">
    <property type="term" value="P:ergosterol biosynthetic process"/>
    <property type="evidence" value="ECO:0007669"/>
    <property type="project" value="TreeGrafter"/>
</dbReference>
<sequence>MANKIVSSILRAVVARSSRYFIETIAICIIIACAAYFSLVHLAPIVSSNGAQVKQTQQPSFYIPSGSNSHGVNSAEGDIAPFSIWNASIGQHQHHQQSGAIDHVLVKHIVVDTPRTLLVVPPQGVLTKSILKSLHGLHEATLALRMVDPDDETGTRKIGLEDICYRNIRTNECVILSPLQPWNAGIEALHADGNIFSTISDYHTQTSNTNTNSSWRDAVFVKPVISPITNNVEGASALVVSFFLDSSKHPKAIPIWERQLDELRVENLYPKFNKRSPVHSGEANGIVNFLLPDWSDAAWKFKEFIETSSNHDLFVVFTSFILMHATFISLFLNMRKLGSRFSLGFTVLINGACALLVALVIARVVGISLDIIQLSEAIPFLVVTIGFEKPYILSKAILNAVSANPKLSTRENVWRGVEAVGPSLLLDYLIEVSVLGLGGSTGSRGGLKEFCLLASWILLFDCVFMFTMFVSVLTLKLELRRVQNPSAEDADYAVHLIGTSRLSVEKLSQNFFDGKKMNDIPEKQSENASIGRAKLFFILVILVLHALNAGTAYTFTSSQTALVSMDVENAGTAALLKIFRASTPGITATIVNVAHPFIVYPVRYDYDELEAVPVAPVVNQTLTVLVDLFHHARVFVYSSHIMPILLSQGLLMLTVYMLYRYFSWLSKRAERQMMRRAASKRDVGVNTDPVAESNCSSTGNPPPYSPGTARPALMGKEKMVERIDSAVDVPPTPLTNAVAKEARESRPVEECISLFKSGRIIDLNDAEVIQLVDAGKIAAYALEKILDDCVWAVRVRRKLLSRSSMSDLTKSTLPMDREPFDYTKVMGQCCENVIGYIPIPVGVAGPMTIDGIQYQVPMSTTEGALVASTSRGAKAISMGSGASTALLADGMTRGPVVSFPSLLRAAAFKSWVEGQGFELVQAAFNSTSRFGRLNHVKVTLAGKLVFIRFSTTTGDAMGMNMISKGVDKALDIAGQHFPDMEIISISGNYCTDKKPAAINWIDGRGKSVVAEAVIPGNVVSSVLKTSVKALVGLNISKNLVGSAMAGAMGGFNAHAANVLTAVFLATGQDPAQNVESSNCITLMDTCNDGNDLYISCTMPCIEVGTVGGGTALPAQSACLEMLGVKGAHAEQPGENARRLARIICAAVMAGELSLCSALSAGHLVKSHMQHNRSAVNVKSA</sequence>
<dbReference type="InterPro" id="IPR023074">
    <property type="entry name" value="HMG_CoA_Rdtase_cat_sf"/>
</dbReference>
<dbReference type="EMBL" id="QEAM01000026">
    <property type="protein sequence ID" value="TPX49864.1"/>
    <property type="molecule type" value="Genomic_DNA"/>
</dbReference>
<dbReference type="UniPathway" id="UPA00058">
    <property type="reaction ID" value="UER00103"/>
</dbReference>
<keyword evidence="7 9" id="KW-0560">Oxidoreductase</keyword>
<reference evidence="14 15" key="1">
    <citation type="journal article" date="2019" name="Sci. Rep.">
        <title>Comparative genomics of chytrid fungi reveal insights into the obligate biotrophic and pathogenic lifestyle of Synchytrium endobioticum.</title>
        <authorList>
            <person name="van de Vossenberg B.T.L.H."/>
            <person name="Warris S."/>
            <person name="Nguyen H.D.T."/>
            <person name="van Gent-Pelzer M.P.E."/>
            <person name="Joly D.L."/>
            <person name="van de Geest H.C."/>
            <person name="Bonants P.J.M."/>
            <person name="Smith D.S."/>
            <person name="Levesque C.A."/>
            <person name="van der Lee T.A.J."/>
        </authorList>
    </citation>
    <scope>NUCLEOTIDE SEQUENCE [LARGE SCALE GENOMIC DNA]</scope>
    <source>
        <strain evidence="13 15">LEV6574</strain>
        <strain evidence="12 14">MB42</strain>
    </source>
</reference>
<dbReference type="Gene3D" id="3.30.70.420">
    <property type="entry name" value="Hydroxymethylglutaryl-CoA reductase, class I/II, NAD/NADP-binding domain"/>
    <property type="match status" value="1"/>
</dbReference>
<evidence type="ECO:0000313" key="13">
    <source>
        <dbReference type="EMBL" id="TPX49864.1"/>
    </source>
</evidence>
<feature type="domain" description="SSD" evidence="11">
    <location>
        <begin position="312"/>
        <end position="475"/>
    </location>
</feature>
<dbReference type="Proteomes" id="UP000320475">
    <property type="component" value="Unassembled WGS sequence"/>
</dbReference>
<dbReference type="GO" id="GO:0005778">
    <property type="term" value="C:peroxisomal membrane"/>
    <property type="evidence" value="ECO:0007669"/>
    <property type="project" value="TreeGrafter"/>
</dbReference>
<dbReference type="Gene3D" id="1.10.3270.10">
    <property type="entry name" value="HMGR, N-terminal domain"/>
    <property type="match status" value="1"/>
</dbReference>
<dbReference type="PROSITE" id="PS00066">
    <property type="entry name" value="HMG_COA_REDUCTASE_1"/>
    <property type="match status" value="1"/>
</dbReference>
<feature type="transmembrane region" description="Helical" evidence="9">
    <location>
        <begin position="313"/>
        <end position="332"/>
    </location>
</feature>
<dbReference type="InterPro" id="IPR023282">
    <property type="entry name" value="HMG_CoA_Rdtase_N"/>
</dbReference>
<evidence type="ECO:0000256" key="1">
    <source>
        <dbReference type="ARBA" id="ARBA00004477"/>
    </source>
</evidence>
<evidence type="ECO:0000256" key="8">
    <source>
        <dbReference type="ARBA" id="ARBA00023136"/>
    </source>
</evidence>
<dbReference type="FunFam" id="3.30.70.420:FF:000001">
    <property type="entry name" value="3-hydroxy-3-methylglutaryl coenzyme A reductase"/>
    <property type="match status" value="1"/>
</dbReference>
<feature type="transmembrane region" description="Helical" evidence="9">
    <location>
        <begin position="634"/>
        <end position="659"/>
    </location>
</feature>
<dbReference type="Pfam" id="PF00368">
    <property type="entry name" value="HMG-CoA_red"/>
    <property type="match status" value="1"/>
</dbReference>
<dbReference type="PROSITE" id="PS50065">
    <property type="entry name" value="HMG_COA_REDUCTASE_4"/>
    <property type="match status" value="1"/>
</dbReference>
<dbReference type="InterPro" id="IPR053958">
    <property type="entry name" value="HMGCR/SNAP/NPC1-like_SSD"/>
</dbReference>
<dbReference type="SUPFAM" id="SSF55035">
    <property type="entry name" value="NAD-binding domain of HMG-CoA reductase"/>
    <property type="match status" value="1"/>
</dbReference>
<dbReference type="GO" id="GO:0004420">
    <property type="term" value="F:hydroxymethylglutaryl-CoA reductase (NADPH) activity"/>
    <property type="evidence" value="ECO:0007669"/>
    <property type="project" value="UniProtKB-EC"/>
</dbReference>
<accession>A0A507CVJ9</accession>
<name>A0A507CVJ9_9FUNG</name>
<feature type="transmembrane region" description="Helical" evidence="9">
    <location>
        <begin position="20"/>
        <end position="39"/>
    </location>
</feature>
<dbReference type="AlphaFoldDB" id="A0A507CVJ9"/>
<dbReference type="PROSITE" id="PS00318">
    <property type="entry name" value="HMG_COA_REDUCTASE_2"/>
    <property type="match status" value="1"/>
</dbReference>
<dbReference type="STRING" id="286115.A0A507CVJ9"/>
<dbReference type="EC" id="1.1.1.34" evidence="9"/>
<dbReference type="PANTHER" id="PTHR10572:SF24">
    <property type="entry name" value="3-HYDROXY-3-METHYLGLUTARYL-COENZYME A REDUCTASE"/>
    <property type="match status" value="1"/>
</dbReference>
<keyword evidence="6 9" id="KW-1133">Transmembrane helix</keyword>
<dbReference type="PANTHER" id="PTHR10572">
    <property type="entry name" value="3-HYDROXY-3-METHYLGLUTARYL-COENZYME A REDUCTASE"/>
    <property type="match status" value="1"/>
</dbReference>
<gene>
    <name evidence="13" type="ORF">SeLEV6574_g01241</name>
    <name evidence="12" type="ORF">SeMB42_g04814</name>
</gene>
<comment type="catalytic activity">
    <reaction evidence="9">
        <text>(R)-mevalonate + 2 NADP(+) + CoA = (3S)-3-hydroxy-3-methylglutaryl-CoA + 2 NADPH + 2 H(+)</text>
        <dbReference type="Rhea" id="RHEA:15989"/>
        <dbReference type="ChEBI" id="CHEBI:15378"/>
        <dbReference type="ChEBI" id="CHEBI:36464"/>
        <dbReference type="ChEBI" id="CHEBI:43074"/>
        <dbReference type="ChEBI" id="CHEBI:57287"/>
        <dbReference type="ChEBI" id="CHEBI:57783"/>
        <dbReference type="ChEBI" id="CHEBI:58349"/>
        <dbReference type="EC" id="1.1.1.34"/>
    </reaction>
</comment>
<dbReference type="InterPro" id="IPR004554">
    <property type="entry name" value="HMG_CoA_Rdtase_eu_arc"/>
</dbReference>
<protein>
    <recommendedName>
        <fullName evidence="9">3-hydroxy-3-methylglutaryl coenzyme A reductase</fullName>
        <shortName evidence="9">HMG-CoA reductase</shortName>
        <ecNumber evidence="9">1.1.1.34</ecNumber>
    </recommendedName>
</protein>
<organism evidence="12 14">
    <name type="scientific">Synchytrium endobioticum</name>
    <dbReference type="NCBI Taxonomy" id="286115"/>
    <lineage>
        <taxon>Eukaryota</taxon>
        <taxon>Fungi</taxon>
        <taxon>Fungi incertae sedis</taxon>
        <taxon>Chytridiomycota</taxon>
        <taxon>Chytridiomycota incertae sedis</taxon>
        <taxon>Chytridiomycetes</taxon>
        <taxon>Synchytriales</taxon>
        <taxon>Synchytriaceae</taxon>
        <taxon>Synchytrium</taxon>
    </lineage>
</organism>
<dbReference type="SUPFAM" id="SSF56542">
    <property type="entry name" value="Substrate-binding domain of HMG-CoA reductase"/>
    <property type="match status" value="1"/>
</dbReference>
<dbReference type="InterPro" id="IPR009023">
    <property type="entry name" value="HMG_CoA_Rdtase_NAD(P)-bd_sf"/>
</dbReference>
<dbReference type="GO" id="GO:0005789">
    <property type="term" value="C:endoplasmic reticulum membrane"/>
    <property type="evidence" value="ECO:0007669"/>
    <property type="project" value="UniProtKB-SubCell"/>
</dbReference>